<evidence type="ECO:0000313" key="2">
    <source>
        <dbReference type="EMBL" id="CAG2141554.1"/>
    </source>
</evidence>
<proteinExistence type="predicted"/>
<dbReference type="Proteomes" id="UP000672934">
    <property type="component" value="Unassembled WGS sequence"/>
</dbReference>
<evidence type="ECO:0008006" key="4">
    <source>
        <dbReference type="Google" id="ProtNLM"/>
    </source>
</evidence>
<evidence type="ECO:0000256" key="1">
    <source>
        <dbReference type="SAM" id="SignalP"/>
    </source>
</evidence>
<feature type="signal peptide" evidence="1">
    <location>
        <begin position="1"/>
        <end position="22"/>
    </location>
</feature>
<gene>
    <name evidence="2" type="ORF">LMG31506_02491</name>
</gene>
<comment type="caution">
    <text evidence="2">The sequence shown here is derived from an EMBL/GenBank/DDBJ whole genome shotgun (WGS) entry which is preliminary data.</text>
</comment>
<keyword evidence="1" id="KW-0732">Signal</keyword>
<feature type="chain" id="PRO_5037504441" description="Lipoprotein" evidence="1">
    <location>
        <begin position="23"/>
        <end position="117"/>
    </location>
</feature>
<keyword evidence="3" id="KW-1185">Reference proteome</keyword>
<reference evidence="2" key="1">
    <citation type="submission" date="2021-03" db="EMBL/GenBank/DDBJ databases">
        <authorList>
            <person name="Peeters C."/>
        </authorList>
    </citation>
    <scope>NUCLEOTIDE SEQUENCE</scope>
    <source>
        <strain evidence="2">LMG 31506</strain>
    </source>
</reference>
<dbReference type="EMBL" id="CAJPUY010000008">
    <property type="protein sequence ID" value="CAG2141554.1"/>
    <property type="molecule type" value="Genomic_DNA"/>
</dbReference>
<organism evidence="2 3">
    <name type="scientific">Cupriavidus yeoncheonensis</name>
    <dbReference type="NCBI Taxonomy" id="1462994"/>
    <lineage>
        <taxon>Bacteria</taxon>
        <taxon>Pseudomonadati</taxon>
        <taxon>Pseudomonadota</taxon>
        <taxon>Betaproteobacteria</taxon>
        <taxon>Burkholderiales</taxon>
        <taxon>Burkholderiaceae</taxon>
        <taxon>Cupriavidus</taxon>
    </lineage>
</organism>
<dbReference type="RefSeq" id="WP_211947452.1">
    <property type="nucleotide sequence ID" value="NZ_CAJPUY010000008.1"/>
</dbReference>
<protein>
    <recommendedName>
        <fullName evidence="4">Lipoprotein</fullName>
    </recommendedName>
</protein>
<evidence type="ECO:0000313" key="3">
    <source>
        <dbReference type="Proteomes" id="UP000672934"/>
    </source>
</evidence>
<sequence>MRTHLPLLPAFAALIVAGCNTAPIPPGKPVDIPTALQQVAAGLCAFKKDAVAKGQGSFDSVTVELDLTIDGAKDPPVAVAPDIQFMPTVSYGQTISVTKGSKLTLTLKNADACDMRK</sequence>
<dbReference type="AlphaFoldDB" id="A0A916IUN2"/>
<dbReference type="PROSITE" id="PS51257">
    <property type="entry name" value="PROKAR_LIPOPROTEIN"/>
    <property type="match status" value="1"/>
</dbReference>
<name>A0A916IUN2_9BURK</name>
<accession>A0A916IUN2</accession>